<dbReference type="Proteomes" id="UP000434342">
    <property type="component" value="Unassembled WGS sequence"/>
</dbReference>
<dbReference type="InterPro" id="IPR045864">
    <property type="entry name" value="aa-tRNA-synth_II/BPL/LPL"/>
</dbReference>
<protein>
    <submittedName>
        <fullName evidence="3">Biotin--[acetyl-CoA-carboxylase] ligase</fullName>
        <ecNumber evidence="3">6.3.4.15</ecNumber>
    </submittedName>
</protein>
<dbReference type="CDD" id="cd16442">
    <property type="entry name" value="BPL"/>
    <property type="match status" value="1"/>
</dbReference>
<feature type="domain" description="BPL/LPL catalytic" evidence="2">
    <location>
        <begin position="1"/>
        <end position="185"/>
    </location>
</feature>
<dbReference type="EMBL" id="VUND01000001">
    <property type="protein sequence ID" value="MST59541.1"/>
    <property type="molecule type" value="Genomic_DNA"/>
</dbReference>
<gene>
    <name evidence="3" type="ORF">FYJ69_01250</name>
</gene>
<keyword evidence="1 3" id="KW-0436">Ligase</keyword>
<dbReference type="PANTHER" id="PTHR12835:SF5">
    <property type="entry name" value="BIOTIN--PROTEIN LIGASE"/>
    <property type="match status" value="1"/>
</dbReference>
<dbReference type="GO" id="GO:0005737">
    <property type="term" value="C:cytoplasm"/>
    <property type="evidence" value="ECO:0007669"/>
    <property type="project" value="TreeGrafter"/>
</dbReference>
<evidence type="ECO:0000256" key="1">
    <source>
        <dbReference type="ARBA" id="ARBA00022598"/>
    </source>
</evidence>
<dbReference type="PANTHER" id="PTHR12835">
    <property type="entry name" value="BIOTIN PROTEIN LIGASE"/>
    <property type="match status" value="1"/>
</dbReference>
<dbReference type="Pfam" id="PF03099">
    <property type="entry name" value="BPL_LplA_LipB"/>
    <property type="match status" value="1"/>
</dbReference>
<organism evidence="3 4">
    <name type="scientific">Parafannyhessea umbonata</name>
    <dbReference type="NCBI Taxonomy" id="604330"/>
    <lineage>
        <taxon>Bacteria</taxon>
        <taxon>Bacillati</taxon>
        <taxon>Actinomycetota</taxon>
        <taxon>Coriobacteriia</taxon>
        <taxon>Coriobacteriales</taxon>
        <taxon>Atopobiaceae</taxon>
        <taxon>Parafannyhessea</taxon>
    </lineage>
</organism>
<comment type="caution">
    <text evidence="3">The sequence shown here is derived from an EMBL/GenBank/DDBJ whole genome shotgun (WGS) entry which is preliminary data.</text>
</comment>
<proteinExistence type="predicted"/>
<reference evidence="3 4" key="1">
    <citation type="submission" date="2019-08" db="EMBL/GenBank/DDBJ databases">
        <title>In-depth cultivation of the pig gut microbiome towards novel bacterial diversity and tailored functional studies.</title>
        <authorList>
            <person name="Wylensek D."/>
            <person name="Hitch T.C.A."/>
            <person name="Clavel T."/>
        </authorList>
    </citation>
    <scope>NUCLEOTIDE SEQUENCE [LARGE SCALE GENOMIC DNA]</scope>
    <source>
        <strain evidence="3 4">WB01_CNA04</strain>
    </source>
</reference>
<accession>A0A6N7WU17</accession>
<sequence>MARRTGLPAVEVLDACESTNDEALRRAHAGASHGAAVAAVRQTLGRGRRGHVWVSPPGGLYLSVVLRPGVARECLRAIPVAAGLGALDACRALGATAPRLKWPNDLVVPGPSGACKLGGILVELCLRPRAAVDAGDAADEVAGVGDAAVCGIGVNLSRPQGDGIRPQAVRDGMPAPLPAAYLDECGAPDAAGDYAAVATLFRDAIVRRVDAWAAGLAGDCATAPLAPVLEEYHSSLLGLGSAVAAVAPEGAVVGRGTFFSVDKTGRAVLALQGGGTLSLAPEQASLRPAGR</sequence>
<evidence type="ECO:0000259" key="2">
    <source>
        <dbReference type="PROSITE" id="PS51733"/>
    </source>
</evidence>
<evidence type="ECO:0000313" key="4">
    <source>
        <dbReference type="Proteomes" id="UP000434342"/>
    </source>
</evidence>
<dbReference type="NCBIfam" id="TIGR00121">
    <property type="entry name" value="birA_ligase"/>
    <property type="match status" value="1"/>
</dbReference>
<dbReference type="SUPFAM" id="SSF55681">
    <property type="entry name" value="Class II aaRS and biotin synthetases"/>
    <property type="match status" value="1"/>
</dbReference>
<dbReference type="GO" id="GO:0004077">
    <property type="term" value="F:biotin--[biotin carboxyl-carrier protein] ligase activity"/>
    <property type="evidence" value="ECO:0007669"/>
    <property type="project" value="UniProtKB-EC"/>
</dbReference>
<name>A0A6N7WU17_9ACTN</name>
<evidence type="ECO:0000313" key="3">
    <source>
        <dbReference type="EMBL" id="MST59541.1"/>
    </source>
</evidence>
<dbReference type="Gene3D" id="3.30.930.10">
    <property type="entry name" value="Bira Bifunctional Protein, Domain 2"/>
    <property type="match status" value="1"/>
</dbReference>
<dbReference type="EC" id="6.3.4.15" evidence="3"/>
<dbReference type="InterPro" id="IPR004408">
    <property type="entry name" value="Biotin_CoA_COase_ligase"/>
</dbReference>
<dbReference type="AlphaFoldDB" id="A0A6N7WU17"/>
<dbReference type="InterPro" id="IPR004143">
    <property type="entry name" value="BPL_LPL_catalytic"/>
</dbReference>
<dbReference type="RefSeq" id="WP_154539395.1">
    <property type="nucleotide sequence ID" value="NZ_VUND01000001.1"/>
</dbReference>
<dbReference type="PROSITE" id="PS51733">
    <property type="entry name" value="BPL_LPL_CATALYTIC"/>
    <property type="match status" value="1"/>
</dbReference>